<dbReference type="GeneID" id="9944678"/>
<dbReference type="RefSeq" id="XP_020302380.1">
    <property type="nucleotide sequence ID" value="XM_020447384.1"/>
</dbReference>
<gene>
    <name evidence="2" type="ORF">LOAG_07262</name>
</gene>
<sequence>MLHVFNGPVEPVSLAEFQKVKGKKTLFSCHNKRQVIYHEDGRRFVSDKIENEQSPSSLWSTALKRSVAWDLKDRSNEDLTLRNLGLIRYVSYLSQQFMPYRNVRITFILIAVNIVLILLFLYIFVF</sequence>
<accession>A0A1S0TW99</accession>
<feature type="transmembrane region" description="Helical" evidence="1">
    <location>
        <begin position="105"/>
        <end position="125"/>
    </location>
</feature>
<name>A0A1S0TW99_LOALO</name>
<keyword evidence="1" id="KW-0472">Membrane</keyword>
<proteinExistence type="predicted"/>
<protein>
    <submittedName>
        <fullName evidence="2">Uncharacterized protein</fullName>
    </submittedName>
</protein>
<dbReference type="OrthoDB" id="5798700at2759"/>
<reference evidence="2" key="1">
    <citation type="submission" date="2012-04" db="EMBL/GenBank/DDBJ databases">
        <title>The Genome Sequence of Loa loa.</title>
        <authorList>
            <consortium name="The Broad Institute Genome Sequencing Platform"/>
            <consortium name="Broad Institute Genome Sequencing Center for Infectious Disease"/>
            <person name="Nutman T.B."/>
            <person name="Fink D.L."/>
            <person name="Russ C."/>
            <person name="Young S."/>
            <person name="Zeng Q."/>
            <person name="Gargeya S."/>
            <person name="Alvarado L."/>
            <person name="Berlin A."/>
            <person name="Chapman S.B."/>
            <person name="Chen Z."/>
            <person name="Freedman E."/>
            <person name="Gellesch M."/>
            <person name="Goldberg J."/>
            <person name="Griggs A."/>
            <person name="Gujja S."/>
            <person name="Heilman E.R."/>
            <person name="Heiman D."/>
            <person name="Howarth C."/>
            <person name="Mehta T."/>
            <person name="Neiman D."/>
            <person name="Pearson M."/>
            <person name="Roberts A."/>
            <person name="Saif S."/>
            <person name="Shea T."/>
            <person name="Shenoy N."/>
            <person name="Sisk P."/>
            <person name="Stolte C."/>
            <person name="Sykes S."/>
            <person name="White J."/>
            <person name="Yandava C."/>
            <person name="Haas B."/>
            <person name="Henn M.R."/>
            <person name="Nusbaum C."/>
            <person name="Birren B."/>
        </authorList>
    </citation>
    <scope>NUCLEOTIDE SEQUENCE [LARGE SCALE GENOMIC DNA]</scope>
</reference>
<evidence type="ECO:0000256" key="1">
    <source>
        <dbReference type="SAM" id="Phobius"/>
    </source>
</evidence>
<dbReference type="InParanoid" id="A0A1S0TW99"/>
<keyword evidence="1" id="KW-1133">Transmembrane helix</keyword>
<evidence type="ECO:0000313" key="2">
    <source>
        <dbReference type="EMBL" id="EFO21227.2"/>
    </source>
</evidence>
<organism evidence="2">
    <name type="scientific">Loa loa</name>
    <name type="common">Eye worm</name>
    <name type="synonym">Filaria loa</name>
    <dbReference type="NCBI Taxonomy" id="7209"/>
    <lineage>
        <taxon>Eukaryota</taxon>
        <taxon>Metazoa</taxon>
        <taxon>Ecdysozoa</taxon>
        <taxon>Nematoda</taxon>
        <taxon>Chromadorea</taxon>
        <taxon>Rhabditida</taxon>
        <taxon>Spirurina</taxon>
        <taxon>Spiruromorpha</taxon>
        <taxon>Filarioidea</taxon>
        <taxon>Onchocercidae</taxon>
        <taxon>Loa</taxon>
    </lineage>
</organism>
<keyword evidence="1" id="KW-0812">Transmembrane</keyword>
<dbReference type="KEGG" id="loa:LOAG_07262"/>
<dbReference type="AlphaFoldDB" id="A0A1S0TW99"/>
<dbReference type="CTD" id="9944678"/>
<dbReference type="OMA" id="RQTYRRH"/>
<dbReference type="EMBL" id="JH712077">
    <property type="protein sequence ID" value="EFO21227.2"/>
    <property type="molecule type" value="Genomic_DNA"/>
</dbReference>
<dbReference type="FunCoup" id="A0A1S0TW99">
    <property type="interactions" value="106"/>
</dbReference>